<dbReference type="InterPro" id="IPR055473">
    <property type="entry name" value="DUF7045"/>
</dbReference>
<dbReference type="InterPro" id="IPR055471">
    <property type="entry name" value="DUF7043"/>
</dbReference>
<dbReference type="Proteomes" id="UP000749559">
    <property type="component" value="Unassembled WGS sequence"/>
</dbReference>
<gene>
    <name evidence="6" type="ORF">OFUS_LOCUS1292</name>
</gene>
<comment type="caution">
    <text evidence="6">The sequence shown here is derived from an EMBL/GenBank/DDBJ whole genome shotgun (WGS) entry which is preliminary data.</text>
</comment>
<reference evidence="6" key="1">
    <citation type="submission" date="2022-03" db="EMBL/GenBank/DDBJ databases">
        <authorList>
            <person name="Martin C."/>
        </authorList>
    </citation>
    <scope>NUCLEOTIDE SEQUENCE</scope>
</reference>
<dbReference type="OrthoDB" id="9979716at2759"/>
<evidence type="ECO:0000259" key="4">
    <source>
        <dbReference type="Pfam" id="PF23071"/>
    </source>
</evidence>
<feature type="domain" description="DUF7043" evidence="3">
    <location>
        <begin position="264"/>
        <end position="378"/>
    </location>
</feature>
<evidence type="ECO:0000256" key="1">
    <source>
        <dbReference type="SAM" id="SignalP"/>
    </source>
</evidence>
<dbReference type="InterPro" id="IPR055472">
    <property type="entry name" value="DUF7044"/>
</dbReference>
<dbReference type="InterPro" id="IPR055470">
    <property type="entry name" value="DUF7042"/>
</dbReference>
<dbReference type="EMBL" id="CAIIXF020000001">
    <property type="protein sequence ID" value="CAH1773732.1"/>
    <property type="molecule type" value="Genomic_DNA"/>
</dbReference>
<evidence type="ECO:0000259" key="2">
    <source>
        <dbReference type="Pfam" id="PF23069"/>
    </source>
</evidence>
<sequence length="572" mass="64782">MEFNTAKLLMLVTLAYYADATCTFPESWRGRWRMHTQVVDITEESWTVASELEATCLEQKNSYYLLKEEREGTPPCWKCLHITPRHTNILQYKASFCEPNPSTFNHLCYQKVDTYSVLTTMVRENGETVPCPFHGAFKFSYMNLSGECGDPMSSMTACAKTSMFEMNFKRCNGIPDSYERETHLHCLATWKDGDDYMYAKIVGDGFTDPNLQHRCFRYNKQMGSSNVKLAMSADATCYSMNDPSDLYMEEREFTLTRDPFKWPTSECSFPTWATKRAWKSLSGKHILKADEERQNFRVHLRTASGRRGDVQGLLRCVEKYQARNNDKMFTFVGYAVSGCTTQFQCIRLHKRSKHVLEVQKGRLYESKDHAVGECQDFQAIDTEILYVAPPNGSVCPFSGQFRGASSQCSALVKSTCTGRNQIQIQTKCGPHNAALGKDLTCLTSWSHRGSSYIIAKSKDSSSDAANCFVFRNHSNSLEFTTDRICNSDASHIFGIPLKYTLTPQAGSCVNYITKNTEPPPGPIKEENIDRIVYTKPDSHSDSNSSAGSQRHLLDSLVVISVLILSRLLICRR</sequence>
<name>A0A8S4MYZ5_OWEFU</name>
<feature type="signal peptide" evidence="1">
    <location>
        <begin position="1"/>
        <end position="20"/>
    </location>
</feature>
<feature type="domain" description="DUF7042" evidence="2">
    <location>
        <begin position="128"/>
        <end position="244"/>
    </location>
</feature>
<organism evidence="6 7">
    <name type="scientific">Owenia fusiformis</name>
    <name type="common">Polychaete worm</name>
    <dbReference type="NCBI Taxonomy" id="6347"/>
    <lineage>
        <taxon>Eukaryota</taxon>
        <taxon>Metazoa</taxon>
        <taxon>Spiralia</taxon>
        <taxon>Lophotrochozoa</taxon>
        <taxon>Annelida</taxon>
        <taxon>Polychaeta</taxon>
        <taxon>Sedentaria</taxon>
        <taxon>Canalipalpata</taxon>
        <taxon>Sabellida</taxon>
        <taxon>Oweniida</taxon>
        <taxon>Oweniidae</taxon>
        <taxon>Owenia</taxon>
    </lineage>
</organism>
<dbReference type="Pfam" id="PF23071">
    <property type="entry name" value="DUF7044"/>
    <property type="match status" value="1"/>
</dbReference>
<evidence type="ECO:0000259" key="3">
    <source>
        <dbReference type="Pfam" id="PF23070"/>
    </source>
</evidence>
<dbReference type="Pfam" id="PF23070">
    <property type="entry name" value="DUF7043"/>
    <property type="match status" value="1"/>
</dbReference>
<evidence type="ECO:0000313" key="7">
    <source>
        <dbReference type="Proteomes" id="UP000749559"/>
    </source>
</evidence>
<dbReference type="AlphaFoldDB" id="A0A8S4MYZ5"/>
<dbReference type="PANTHER" id="PTHR22255:SF9">
    <property type="entry name" value="LP06548P"/>
    <property type="match status" value="1"/>
</dbReference>
<accession>A0A8S4MYZ5</accession>
<evidence type="ECO:0000259" key="5">
    <source>
        <dbReference type="Pfam" id="PF23073"/>
    </source>
</evidence>
<proteinExistence type="predicted"/>
<evidence type="ECO:0000313" key="6">
    <source>
        <dbReference type="EMBL" id="CAH1773732.1"/>
    </source>
</evidence>
<dbReference type="Pfam" id="PF23073">
    <property type="entry name" value="DUF7045"/>
    <property type="match status" value="1"/>
</dbReference>
<feature type="domain" description="DUF7044" evidence="4">
    <location>
        <begin position="21"/>
        <end position="110"/>
    </location>
</feature>
<feature type="chain" id="PRO_5035904816" evidence="1">
    <location>
        <begin position="21"/>
        <end position="572"/>
    </location>
</feature>
<dbReference type="PANTHER" id="PTHR22255">
    <property type="entry name" value="LP06548P"/>
    <property type="match status" value="1"/>
</dbReference>
<keyword evidence="1" id="KW-0732">Signal</keyword>
<keyword evidence="7" id="KW-1185">Reference proteome</keyword>
<feature type="domain" description="DUF7045" evidence="5">
    <location>
        <begin position="395"/>
        <end position="480"/>
    </location>
</feature>
<protein>
    <submittedName>
        <fullName evidence="6">Uncharacterized protein</fullName>
    </submittedName>
</protein>
<dbReference type="Pfam" id="PF23069">
    <property type="entry name" value="DUF7042"/>
    <property type="match status" value="1"/>
</dbReference>